<protein>
    <submittedName>
        <fullName evidence="1">Uncharacterized protein</fullName>
    </submittedName>
</protein>
<feature type="non-terminal residue" evidence="1">
    <location>
        <position position="385"/>
    </location>
</feature>
<comment type="caution">
    <text evidence="1">The sequence shown here is derived from an EMBL/GenBank/DDBJ whole genome shotgun (WGS) entry which is preliminary data.</text>
</comment>
<dbReference type="EMBL" id="LAZR01057158">
    <property type="protein sequence ID" value="KKK72645.1"/>
    <property type="molecule type" value="Genomic_DNA"/>
</dbReference>
<sequence length="385" mass="42923">HQSDIIYTPLVGYGLTMPKGVGRTQYWHVGAETVRSHVNHNAIGWYQRMMDSIYVDTRHRRVRAQYRYAAKTQYDEFDELVTRYGNDSDGFISAVLRDQLADQIVGITEKVARDGILDNCLHKFIPNGNAWLLGTNDFSSITAAESSAFTVKRLEDIALRMSYRSEETVKAWGNYAQPVPGQNFRGSVLVMVTTGVYNSIWDSEVQDWLVDLRQLQDDRVINGGAVQYRNMVIQDTGHAMVLWNAGTITDQVGVTEPIKWGDGAPDPSSSAVDSLWYVGQSSGDVTHYIQCTAFTSDDFTAGDFVSIHLARTSEYGITDGCDPLDGKTLRAEVYSVDATNNRLTLRLPMTEAYLDAITDATHGQIYAYVTSAQHIHPVVVIGVRE</sequence>
<accession>A0A0F8YG24</accession>
<feature type="non-terminal residue" evidence="1">
    <location>
        <position position="1"/>
    </location>
</feature>
<proteinExistence type="predicted"/>
<evidence type="ECO:0000313" key="1">
    <source>
        <dbReference type="EMBL" id="KKK72645.1"/>
    </source>
</evidence>
<dbReference type="AlphaFoldDB" id="A0A0F8YG24"/>
<reference evidence="1" key="1">
    <citation type="journal article" date="2015" name="Nature">
        <title>Complex archaea that bridge the gap between prokaryotes and eukaryotes.</title>
        <authorList>
            <person name="Spang A."/>
            <person name="Saw J.H."/>
            <person name="Jorgensen S.L."/>
            <person name="Zaremba-Niedzwiedzka K."/>
            <person name="Martijn J."/>
            <person name="Lind A.E."/>
            <person name="van Eijk R."/>
            <person name="Schleper C."/>
            <person name="Guy L."/>
            <person name="Ettema T.J."/>
        </authorList>
    </citation>
    <scope>NUCLEOTIDE SEQUENCE</scope>
</reference>
<name>A0A0F8YG24_9ZZZZ</name>
<organism evidence="1">
    <name type="scientific">marine sediment metagenome</name>
    <dbReference type="NCBI Taxonomy" id="412755"/>
    <lineage>
        <taxon>unclassified sequences</taxon>
        <taxon>metagenomes</taxon>
        <taxon>ecological metagenomes</taxon>
    </lineage>
</organism>
<gene>
    <name evidence="1" type="ORF">LCGC14_2901800</name>
</gene>